<evidence type="ECO:0000313" key="1">
    <source>
        <dbReference type="EMBL" id="DAF95620.1"/>
    </source>
</evidence>
<accession>A0A8S5UMG5</accession>
<protein>
    <submittedName>
        <fullName evidence="1">Uncharacterized protein</fullName>
    </submittedName>
</protein>
<dbReference type="EMBL" id="BK016109">
    <property type="protein sequence ID" value="DAF95620.1"/>
    <property type="molecule type" value="Genomic_DNA"/>
</dbReference>
<organism evidence="1">
    <name type="scientific">Myoviridae sp. ctCo31</name>
    <dbReference type="NCBI Taxonomy" id="2825053"/>
    <lineage>
        <taxon>Viruses</taxon>
        <taxon>Duplodnaviria</taxon>
        <taxon>Heunggongvirae</taxon>
        <taxon>Uroviricota</taxon>
        <taxon>Caudoviricetes</taxon>
    </lineage>
</organism>
<name>A0A8S5UMG5_9CAUD</name>
<reference evidence="1" key="1">
    <citation type="journal article" date="2021" name="Proc. Natl. Acad. Sci. U.S.A.">
        <title>A Catalog of Tens of Thousands of Viruses from Human Metagenomes Reveals Hidden Associations with Chronic Diseases.</title>
        <authorList>
            <person name="Tisza M.J."/>
            <person name="Buck C.B."/>
        </authorList>
    </citation>
    <scope>NUCLEOTIDE SEQUENCE</scope>
    <source>
        <strain evidence="1">CtCo31</strain>
    </source>
</reference>
<proteinExistence type="predicted"/>
<sequence length="30" mass="3602">MLIMVKMVEHVGLFVSMNLLIFQMLRYDTK</sequence>